<evidence type="ECO:0000256" key="1">
    <source>
        <dbReference type="SAM" id="MobiDB-lite"/>
    </source>
</evidence>
<proteinExistence type="predicted"/>
<dbReference type="EMBL" id="AAGUVH010000025">
    <property type="protein sequence ID" value="EBS2301370.1"/>
    <property type="molecule type" value="Genomic_DNA"/>
</dbReference>
<dbReference type="PROSITE" id="PS51257">
    <property type="entry name" value="PROKAR_LIPOPROTEIN"/>
    <property type="match status" value="1"/>
</dbReference>
<dbReference type="AlphaFoldDB" id="A0A5U9I4H8"/>
<sequence length="257" mass="25770">MNRNYIISLSLLVGLSCGSVSAFAVDMQDAAQAAEHASHANRYGYSGINDAGSIHAGIAAHDAAAQTAHDKFGDAISNPNSNINAPSYSADVNSVKGLVHADPNVSGAVNSTVKGMVHSDPNLAGAVNNSVKGMVHAESIAVDTTKAPTGSINVAASSLSPSTKVNATVNGVTTTTTAGELAKVNPQTQVAIPHVDAIMSSPERHANDHSHNNTRSEHGTGNGGNNAANSNSAHGLGGGNHIGGGSAQSGSRSVGKW</sequence>
<feature type="region of interest" description="Disordered" evidence="1">
    <location>
        <begin position="203"/>
        <end position="257"/>
    </location>
</feature>
<gene>
    <name evidence="3" type="ORF">DRT62_16815</name>
</gene>
<feature type="compositionally biased region" description="Low complexity" evidence="1">
    <location>
        <begin position="225"/>
        <end position="234"/>
    </location>
</feature>
<comment type="caution">
    <text evidence="3">The sequence shown here is derived from an EMBL/GenBank/DDBJ whole genome shotgun (WGS) entry which is preliminary data.</text>
</comment>
<organism evidence="3">
    <name type="scientific">Salmonella enterica subsp. enterica serovar Saintpaul</name>
    <dbReference type="NCBI Taxonomy" id="90105"/>
    <lineage>
        <taxon>Bacteria</taxon>
        <taxon>Pseudomonadati</taxon>
        <taxon>Pseudomonadota</taxon>
        <taxon>Gammaproteobacteria</taxon>
        <taxon>Enterobacterales</taxon>
        <taxon>Enterobacteriaceae</taxon>
        <taxon>Salmonella</taxon>
    </lineage>
</organism>
<feature type="chain" id="PRO_5026322574" evidence="2">
    <location>
        <begin position="25"/>
        <end position="257"/>
    </location>
</feature>
<evidence type="ECO:0000256" key="2">
    <source>
        <dbReference type="SAM" id="SignalP"/>
    </source>
</evidence>
<accession>A0A5U9I4H8</accession>
<feature type="compositionally biased region" description="Gly residues" evidence="1">
    <location>
        <begin position="235"/>
        <end position="247"/>
    </location>
</feature>
<feature type="signal peptide" evidence="2">
    <location>
        <begin position="1"/>
        <end position="24"/>
    </location>
</feature>
<reference evidence="3" key="1">
    <citation type="submission" date="2018-07" db="EMBL/GenBank/DDBJ databases">
        <authorList>
            <person name="Ashton P.M."/>
            <person name="Dallman T."/>
            <person name="Nair S."/>
            <person name="De Pinna E."/>
            <person name="Peters T."/>
            <person name="Grant K."/>
        </authorList>
    </citation>
    <scope>NUCLEOTIDE SEQUENCE</scope>
    <source>
        <strain evidence="3">152466</strain>
    </source>
</reference>
<name>A0A5U9I4H8_SALET</name>
<protein>
    <submittedName>
        <fullName evidence="3">Uncharacterized protein</fullName>
    </submittedName>
</protein>
<feature type="compositionally biased region" description="Basic and acidic residues" evidence="1">
    <location>
        <begin position="203"/>
        <end position="218"/>
    </location>
</feature>
<keyword evidence="2" id="KW-0732">Signal</keyword>
<evidence type="ECO:0000313" key="3">
    <source>
        <dbReference type="EMBL" id="EBS2301370.1"/>
    </source>
</evidence>